<dbReference type="SUPFAM" id="SSF53448">
    <property type="entry name" value="Nucleotide-diphospho-sugar transferases"/>
    <property type="match status" value="1"/>
</dbReference>
<evidence type="ECO:0000256" key="4">
    <source>
        <dbReference type="ARBA" id="ARBA00022692"/>
    </source>
</evidence>
<keyword evidence="3" id="KW-0808">Transferase</keyword>
<dbReference type="GO" id="GO:0009103">
    <property type="term" value="P:lipopolysaccharide biosynthetic process"/>
    <property type="evidence" value="ECO:0007669"/>
    <property type="project" value="UniProtKB-KW"/>
</dbReference>
<evidence type="ECO:0000256" key="8">
    <source>
        <dbReference type="SAM" id="Phobius"/>
    </source>
</evidence>
<dbReference type="InterPro" id="IPR029044">
    <property type="entry name" value="Nucleotide-diphossugar_trans"/>
</dbReference>
<dbReference type="GO" id="GO:0016757">
    <property type="term" value="F:glycosyltransferase activity"/>
    <property type="evidence" value="ECO:0007669"/>
    <property type="project" value="UniProtKB-KW"/>
</dbReference>
<evidence type="ECO:0000313" key="11">
    <source>
        <dbReference type="Proteomes" id="UP000177026"/>
    </source>
</evidence>
<evidence type="ECO:0000256" key="5">
    <source>
        <dbReference type="ARBA" id="ARBA00022985"/>
    </source>
</evidence>
<dbReference type="PANTHER" id="PTHR48090:SF3">
    <property type="entry name" value="UNDECAPRENYL-PHOSPHATE 4-DEOXY-4-FORMAMIDO-L-ARABINOSE TRANSFERASE"/>
    <property type="match status" value="1"/>
</dbReference>
<dbReference type="PANTHER" id="PTHR48090">
    <property type="entry name" value="UNDECAPRENYL-PHOSPHATE 4-DEOXY-4-FORMAMIDO-L-ARABINOSE TRANSFERASE-RELATED"/>
    <property type="match status" value="1"/>
</dbReference>
<keyword evidence="7 8" id="KW-0472">Membrane</keyword>
<feature type="transmembrane region" description="Helical" evidence="8">
    <location>
        <begin position="268"/>
        <end position="294"/>
    </location>
</feature>
<keyword evidence="2" id="KW-0328">Glycosyltransferase</keyword>
<evidence type="ECO:0000256" key="3">
    <source>
        <dbReference type="ARBA" id="ARBA00022679"/>
    </source>
</evidence>
<keyword evidence="6 8" id="KW-1133">Transmembrane helix</keyword>
<accession>A0A1F7GFN1</accession>
<organism evidence="10 11">
    <name type="scientific">Candidatus Roizmanbacteria bacterium RIFCSPHIGHO2_01_FULL_39_8</name>
    <dbReference type="NCBI Taxonomy" id="1802033"/>
    <lineage>
        <taxon>Bacteria</taxon>
        <taxon>Candidatus Roizmaniibacteriota</taxon>
    </lineage>
</organism>
<evidence type="ECO:0000259" key="9">
    <source>
        <dbReference type="Pfam" id="PF00535"/>
    </source>
</evidence>
<keyword evidence="4 8" id="KW-0812">Transmembrane</keyword>
<dbReference type="GO" id="GO:0005886">
    <property type="term" value="C:plasma membrane"/>
    <property type="evidence" value="ECO:0007669"/>
    <property type="project" value="TreeGrafter"/>
</dbReference>
<name>A0A1F7GFN1_9BACT</name>
<dbReference type="CDD" id="cd04187">
    <property type="entry name" value="DPM1_like_bac"/>
    <property type="match status" value="1"/>
</dbReference>
<feature type="transmembrane region" description="Helical" evidence="8">
    <location>
        <begin position="230"/>
        <end position="253"/>
    </location>
</feature>
<feature type="domain" description="Glycosyltransferase 2-like" evidence="9">
    <location>
        <begin position="3"/>
        <end position="163"/>
    </location>
</feature>
<dbReference type="InterPro" id="IPR001173">
    <property type="entry name" value="Glyco_trans_2-like"/>
</dbReference>
<evidence type="ECO:0000256" key="1">
    <source>
        <dbReference type="ARBA" id="ARBA00022475"/>
    </source>
</evidence>
<dbReference type="EMBL" id="MFZI01000080">
    <property type="protein sequence ID" value="OGK17748.1"/>
    <property type="molecule type" value="Genomic_DNA"/>
</dbReference>
<evidence type="ECO:0000256" key="2">
    <source>
        <dbReference type="ARBA" id="ARBA00022676"/>
    </source>
</evidence>
<evidence type="ECO:0000256" key="6">
    <source>
        <dbReference type="ARBA" id="ARBA00022989"/>
    </source>
</evidence>
<dbReference type="InterPro" id="IPR050256">
    <property type="entry name" value="Glycosyltransferase_2"/>
</dbReference>
<gene>
    <name evidence="10" type="ORF">A2866_02090</name>
</gene>
<keyword evidence="1" id="KW-1003">Cell membrane</keyword>
<dbReference type="Gene3D" id="3.90.550.10">
    <property type="entry name" value="Spore Coat Polysaccharide Biosynthesis Protein SpsA, Chain A"/>
    <property type="match status" value="1"/>
</dbReference>
<keyword evidence="5" id="KW-0448">Lipopolysaccharide biosynthesis</keyword>
<dbReference type="Proteomes" id="UP000177026">
    <property type="component" value="Unassembled WGS sequence"/>
</dbReference>
<evidence type="ECO:0000256" key="7">
    <source>
        <dbReference type="ARBA" id="ARBA00023136"/>
    </source>
</evidence>
<sequence length="300" mass="34511">MLSIIIPFHNEEENIPVLTDRLIDICSKHNFEFEIILVDDGSTDNSKSGIQNSKFQSHKILKLISHKKRLGKGQALFSGLQEAKGDTIVFMDADLQDDSHDIPKLLEKLDQGYDFVNGIRVGRKDSFLIKIYSLFAKLFLKVFLHSPYTDINCGFKAFKRKVLNNFTFYGNNFRFFPLAVYYNGYKVTEIPVQNQQRIHGKSKFGVNKVFIGFLDTLTAYFLYKFSERPLHFFGMIGGAFFSTGFFIALYLSYERIFYNKLLFNRPVLLFAMVLILVGIQVILTGFIGELIVYISKKNSS</sequence>
<reference evidence="10 11" key="1">
    <citation type="journal article" date="2016" name="Nat. Commun.">
        <title>Thousands of microbial genomes shed light on interconnected biogeochemical processes in an aquifer system.</title>
        <authorList>
            <person name="Anantharaman K."/>
            <person name="Brown C.T."/>
            <person name="Hug L.A."/>
            <person name="Sharon I."/>
            <person name="Castelle C.J."/>
            <person name="Probst A.J."/>
            <person name="Thomas B.C."/>
            <person name="Singh A."/>
            <person name="Wilkins M.J."/>
            <person name="Karaoz U."/>
            <person name="Brodie E.L."/>
            <person name="Williams K.H."/>
            <person name="Hubbard S.S."/>
            <person name="Banfield J.F."/>
        </authorList>
    </citation>
    <scope>NUCLEOTIDE SEQUENCE [LARGE SCALE GENOMIC DNA]</scope>
</reference>
<evidence type="ECO:0000313" key="10">
    <source>
        <dbReference type="EMBL" id="OGK17748.1"/>
    </source>
</evidence>
<dbReference type="AlphaFoldDB" id="A0A1F7GFN1"/>
<proteinExistence type="predicted"/>
<comment type="caution">
    <text evidence="10">The sequence shown here is derived from an EMBL/GenBank/DDBJ whole genome shotgun (WGS) entry which is preliminary data.</text>
</comment>
<dbReference type="Pfam" id="PF00535">
    <property type="entry name" value="Glycos_transf_2"/>
    <property type="match status" value="1"/>
</dbReference>
<protein>
    <recommendedName>
        <fullName evidence="9">Glycosyltransferase 2-like domain-containing protein</fullName>
    </recommendedName>
</protein>